<evidence type="ECO:0000259" key="7">
    <source>
        <dbReference type="Pfam" id="PF16656"/>
    </source>
</evidence>
<dbReference type="CDD" id="cd00839">
    <property type="entry name" value="MPP_PAPs"/>
    <property type="match status" value="1"/>
</dbReference>
<evidence type="ECO:0000313" key="8">
    <source>
        <dbReference type="EMBL" id="KAF2483960.1"/>
    </source>
</evidence>
<name>A0A6A6PV28_9PEZI</name>
<dbReference type="EC" id="3.1.3.2" evidence="4"/>
<keyword evidence="2 4" id="KW-0378">Hydrolase</keyword>
<gene>
    <name evidence="8" type="ORF">BDY17DRAFT_316080</name>
</gene>
<accession>A0A6A6PV28</accession>
<dbReference type="SUPFAM" id="SSF49363">
    <property type="entry name" value="Purple acid phosphatase, N-terminal domain"/>
    <property type="match status" value="1"/>
</dbReference>
<evidence type="ECO:0000256" key="1">
    <source>
        <dbReference type="ARBA" id="ARBA00022729"/>
    </source>
</evidence>
<feature type="domain" description="Purple acid phosphatase C-terminal" evidence="6">
    <location>
        <begin position="417"/>
        <end position="478"/>
    </location>
</feature>
<reference evidence="8" key="1">
    <citation type="journal article" date="2020" name="Stud. Mycol.">
        <title>101 Dothideomycetes genomes: a test case for predicting lifestyles and emergence of pathogens.</title>
        <authorList>
            <person name="Haridas S."/>
            <person name="Albert R."/>
            <person name="Binder M."/>
            <person name="Bloem J."/>
            <person name="Labutti K."/>
            <person name="Salamov A."/>
            <person name="Andreopoulos B."/>
            <person name="Baker S."/>
            <person name="Barry K."/>
            <person name="Bills G."/>
            <person name="Bluhm B."/>
            <person name="Cannon C."/>
            <person name="Castanera R."/>
            <person name="Culley D."/>
            <person name="Daum C."/>
            <person name="Ezra D."/>
            <person name="Gonzalez J."/>
            <person name="Henrissat B."/>
            <person name="Kuo A."/>
            <person name="Liang C."/>
            <person name="Lipzen A."/>
            <person name="Lutzoni F."/>
            <person name="Magnuson J."/>
            <person name="Mondo S."/>
            <person name="Nolan M."/>
            <person name="Ohm R."/>
            <person name="Pangilinan J."/>
            <person name="Park H.-J."/>
            <person name="Ramirez L."/>
            <person name="Alfaro M."/>
            <person name="Sun H."/>
            <person name="Tritt A."/>
            <person name="Yoshinaga Y."/>
            <person name="Zwiers L.-H."/>
            <person name="Turgeon B."/>
            <person name="Goodwin S."/>
            <person name="Spatafora J."/>
            <person name="Crous P."/>
            <person name="Grigoriev I."/>
        </authorList>
    </citation>
    <scope>NUCLEOTIDE SEQUENCE</scope>
    <source>
        <strain evidence="8">CBS 113389</strain>
    </source>
</reference>
<feature type="domain" description="Purple acid phosphatase N-terminal" evidence="7">
    <location>
        <begin position="32"/>
        <end position="116"/>
    </location>
</feature>
<evidence type="ECO:0000256" key="2">
    <source>
        <dbReference type="ARBA" id="ARBA00022801"/>
    </source>
</evidence>
<keyword evidence="3" id="KW-0325">Glycoprotein</keyword>
<dbReference type="InterPro" id="IPR041792">
    <property type="entry name" value="MPP_PAP"/>
</dbReference>
<dbReference type="Pfam" id="PF14008">
    <property type="entry name" value="Metallophos_C"/>
    <property type="match status" value="1"/>
</dbReference>
<organism evidence="8 9">
    <name type="scientific">Neohortaea acidophila</name>
    <dbReference type="NCBI Taxonomy" id="245834"/>
    <lineage>
        <taxon>Eukaryota</taxon>
        <taxon>Fungi</taxon>
        <taxon>Dikarya</taxon>
        <taxon>Ascomycota</taxon>
        <taxon>Pezizomycotina</taxon>
        <taxon>Dothideomycetes</taxon>
        <taxon>Dothideomycetidae</taxon>
        <taxon>Mycosphaerellales</taxon>
        <taxon>Teratosphaeriaceae</taxon>
        <taxon>Neohortaea</taxon>
    </lineage>
</organism>
<feature type="signal peptide" evidence="4">
    <location>
        <begin position="1"/>
        <end position="18"/>
    </location>
</feature>
<dbReference type="AlphaFoldDB" id="A0A6A6PV28"/>
<dbReference type="InterPro" id="IPR029052">
    <property type="entry name" value="Metallo-depent_PP-like"/>
</dbReference>
<dbReference type="PANTHER" id="PTHR22953:SF153">
    <property type="entry name" value="PURPLE ACID PHOSPHATASE"/>
    <property type="match status" value="1"/>
</dbReference>
<evidence type="ECO:0000256" key="3">
    <source>
        <dbReference type="ARBA" id="ARBA00023180"/>
    </source>
</evidence>
<keyword evidence="1 4" id="KW-0732">Signal</keyword>
<dbReference type="GeneID" id="54476986"/>
<dbReference type="PANTHER" id="PTHR22953">
    <property type="entry name" value="ACID PHOSPHATASE RELATED"/>
    <property type="match status" value="1"/>
</dbReference>
<dbReference type="InterPro" id="IPR015914">
    <property type="entry name" value="PAPs_N"/>
</dbReference>
<dbReference type="GO" id="GO:0003993">
    <property type="term" value="F:acid phosphatase activity"/>
    <property type="evidence" value="ECO:0007669"/>
    <property type="project" value="UniProtKB-EC"/>
</dbReference>
<evidence type="ECO:0000259" key="5">
    <source>
        <dbReference type="Pfam" id="PF00149"/>
    </source>
</evidence>
<dbReference type="SUPFAM" id="SSF56300">
    <property type="entry name" value="Metallo-dependent phosphatases"/>
    <property type="match status" value="1"/>
</dbReference>
<evidence type="ECO:0000256" key="4">
    <source>
        <dbReference type="RuleBase" id="RU361203"/>
    </source>
</evidence>
<comment type="similarity">
    <text evidence="4">Belongs to the metallophosphoesterase superfamily. Purple acid phosphatase family.</text>
</comment>
<dbReference type="GO" id="GO:0046872">
    <property type="term" value="F:metal ion binding"/>
    <property type="evidence" value="ECO:0007669"/>
    <property type="project" value="InterPro"/>
</dbReference>
<dbReference type="InterPro" id="IPR039331">
    <property type="entry name" value="PAPs-like"/>
</dbReference>
<comment type="catalytic activity">
    <reaction evidence="4">
        <text>a phosphate monoester + H2O = an alcohol + phosphate</text>
        <dbReference type="Rhea" id="RHEA:15017"/>
        <dbReference type="ChEBI" id="CHEBI:15377"/>
        <dbReference type="ChEBI" id="CHEBI:30879"/>
        <dbReference type="ChEBI" id="CHEBI:43474"/>
        <dbReference type="ChEBI" id="CHEBI:67140"/>
        <dbReference type="EC" id="3.1.3.2"/>
    </reaction>
</comment>
<dbReference type="InterPro" id="IPR008963">
    <property type="entry name" value="Purple_acid_Pase-like_N"/>
</dbReference>
<sequence length="486" mass="52986">MQCLLSALLLAGASGVLANVNYPPIPSDKTTPVQQRLAFKSPTEMSVGWNTYEQLSNACVQYGTSQTALKSKACSDSSVTYPTSRTWSNAVTLTGLKPATQYYYKIVSGNSTVSQFVSPRLAGDTTPFNVSLVIDLGVYGDNGYTTTKREEIPAIQPALQHTTIGALARTINNYEFVIHPGDFAYADDWIKTLSDLLNGKNAYEAILENFYDQLAPVAGVKAYMASPGNHEADCQEIPYTSRLCPTGQKNFTDFQNRFGRTMPSTFPSQSTSKSLQANAKKAAALANPPFWFSFEYGMAHVVMFDTETDFKNAPDGTNGSAHLDTGRFGFPGQQTAFLRADLASVNRTQTPWLIVAGHRPWYALGDEQCGPCQNAFETIFYQAGVDLAIFGHVHNSQRFAPMYQGKVDPAGYNNPKAPAYIIAGGAGNIEGLSTYSSNATGNVFAYDEDFSYATLQFKDSEHLGIQFLRSSTGELLDSSVLYKKRG</sequence>
<dbReference type="Gene3D" id="3.60.21.10">
    <property type="match status" value="1"/>
</dbReference>
<dbReference type="Gene3D" id="2.60.40.380">
    <property type="entry name" value="Purple acid phosphatase-like, N-terminal"/>
    <property type="match status" value="1"/>
</dbReference>
<dbReference type="OrthoDB" id="45007at2759"/>
<dbReference type="Proteomes" id="UP000799767">
    <property type="component" value="Unassembled WGS sequence"/>
</dbReference>
<dbReference type="InterPro" id="IPR004843">
    <property type="entry name" value="Calcineurin-like_PHP"/>
</dbReference>
<dbReference type="InterPro" id="IPR025733">
    <property type="entry name" value="PAPs_C"/>
</dbReference>
<dbReference type="Pfam" id="PF16656">
    <property type="entry name" value="Pur_ac_phosph_N"/>
    <property type="match status" value="1"/>
</dbReference>
<protein>
    <recommendedName>
        <fullName evidence="4">Purple acid phosphatase</fullName>
        <ecNumber evidence="4">3.1.3.2</ecNumber>
    </recommendedName>
</protein>
<dbReference type="RefSeq" id="XP_033590530.1">
    <property type="nucleotide sequence ID" value="XM_033735984.1"/>
</dbReference>
<evidence type="ECO:0000313" key="9">
    <source>
        <dbReference type="Proteomes" id="UP000799767"/>
    </source>
</evidence>
<evidence type="ECO:0000259" key="6">
    <source>
        <dbReference type="Pfam" id="PF14008"/>
    </source>
</evidence>
<feature type="domain" description="Calcineurin-like phosphoesterase" evidence="5">
    <location>
        <begin position="169"/>
        <end position="395"/>
    </location>
</feature>
<keyword evidence="9" id="KW-1185">Reference proteome</keyword>
<feature type="chain" id="PRO_5025705486" description="Purple acid phosphatase" evidence="4">
    <location>
        <begin position="19"/>
        <end position="486"/>
    </location>
</feature>
<dbReference type="Pfam" id="PF00149">
    <property type="entry name" value="Metallophos"/>
    <property type="match status" value="1"/>
</dbReference>
<dbReference type="EMBL" id="MU001634">
    <property type="protein sequence ID" value="KAF2483960.1"/>
    <property type="molecule type" value="Genomic_DNA"/>
</dbReference>
<proteinExistence type="inferred from homology"/>